<feature type="signal peptide" evidence="1">
    <location>
        <begin position="1"/>
        <end position="21"/>
    </location>
</feature>
<keyword evidence="1" id="KW-0732">Signal</keyword>
<evidence type="ECO:0000256" key="1">
    <source>
        <dbReference type="SAM" id="SignalP"/>
    </source>
</evidence>
<reference evidence="2 3" key="1">
    <citation type="journal article" date="2016" name="BMC Genomics">
        <title>Type VI secretion systems of human gut Bacteroidales segregate into three genetic architectures, two of which are contained on mobile genetic elements.</title>
        <authorList>
            <person name="Coyne M.J."/>
            <person name="Roelofs K.G."/>
            <person name="Comstock L.E."/>
        </authorList>
    </citation>
    <scope>NUCLEOTIDE SEQUENCE [LARGE SCALE GENOMIC DNA]</scope>
    <source>
        <strain evidence="2 3">CL09T03C01</strain>
    </source>
</reference>
<accession>A0A108T148</accession>
<dbReference type="Proteomes" id="UP000056419">
    <property type="component" value="Unassembled WGS sequence"/>
</dbReference>
<proteinExistence type="predicted"/>
<organism evidence="2 3">
    <name type="scientific">Bacteroides stercoris</name>
    <dbReference type="NCBI Taxonomy" id="46506"/>
    <lineage>
        <taxon>Bacteria</taxon>
        <taxon>Pseudomonadati</taxon>
        <taxon>Bacteroidota</taxon>
        <taxon>Bacteroidia</taxon>
        <taxon>Bacteroidales</taxon>
        <taxon>Bacteroidaceae</taxon>
        <taxon>Bacteroides</taxon>
    </lineage>
</organism>
<evidence type="ECO:0008006" key="4">
    <source>
        <dbReference type="Google" id="ProtNLM"/>
    </source>
</evidence>
<dbReference type="AlphaFoldDB" id="A0A108T148"/>
<evidence type="ECO:0000313" key="3">
    <source>
        <dbReference type="Proteomes" id="UP000056419"/>
    </source>
</evidence>
<comment type="caution">
    <text evidence="2">The sequence shown here is derived from an EMBL/GenBank/DDBJ whole genome shotgun (WGS) entry which is preliminary data.</text>
</comment>
<dbReference type="PATRIC" id="fig|46506.5.peg.3480"/>
<keyword evidence="3" id="KW-1185">Reference proteome</keyword>
<dbReference type="RefSeq" id="WP_082709354.1">
    <property type="nucleotide sequence ID" value="NZ_LRGC01000052.1"/>
</dbReference>
<dbReference type="EMBL" id="LRGC01000052">
    <property type="protein sequence ID" value="KWR51575.1"/>
    <property type="molecule type" value="Genomic_DNA"/>
</dbReference>
<evidence type="ECO:0000313" key="2">
    <source>
        <dbReference type="EMBL" id="KWR51575.1"/>
    </source>
</evidence>
<feature type="chain" id="PRO_5007130578" description="Lipocalin-like domain-containing protein" evidence="1">
    <location>
        <begin position="22"/>
        <end position="141"/>
    </location>
</feature>
<protein>
    <recommendedName>
        <fullName evidence="4">Lipocalin-like domain-containing protein</fullName>
    </recommendedName>
</protein>
<sequence precursor="true">MKTLRLIGMAIIAVIMSVNFVACDDDEDSDNVSLIGKWKEDSYIEVTNGVTTHYTPDDGGYPYLVFEEKDTYYINVDGSIEEYSSYIYDENLKVLTVDNGYSEYKYEVISLTKNKLILRYYGVNGWGNPDNYNETYYVKVN</sequence>
<gene>
    <name evidence="2" type="ORF">AA415_03219</name>
</gene>
<name>A0A108T148_BACSE</name>